<dbReference type="NCBIfam" id="NF041893">
    <property type="entry name" value="TraI_MobP_relax"/>
    <property type="match status" value="1"/>
</dbReference>
<evidence type="ECO:0000259" key="5">
    <source>
        <dbReference type="Pfam" id="PF22863"/>
    </source>
</evidence>
<reference evidence="6 7" key="1">
    <citation type="submission" date="2018-09" db="EMBL/GenBank/DDBJ databases">
        <title>Draft genome sequences of Legionella taurinensis isolated from water samples.</title>
        <authorList>
            <person name="Chakeri A."/>
            <person name="Allerberger F."/>
            <person name="Kundi M."/>
            <person name="Ruppitsch W."/>
            <person name="Schmid D."/>
        </authorList>
    </citation>
    <scope>NUCLEOTIDE SEQUENCE [LARGE SCALE GENOMIC DNA]</scope>
    <source>
        <strain evidence="6 7">4570-18-6</strain>
    </source>
</reference>
<feature type="domain" description="TraI-like C-terminal" evidence="4">
    <location>
        <begin position="675"/>
        <end position="759"/>
    </location>
</feature>
<evidence type="ECO:0000259" key="3">
    <source>
        <dbReference type="Pfam" id="PF18821"/>
    </source>
</evidence>
<gene>
    <name evidence="6" type="ORF">D6J04_12465</name>
</gene>
<dbReference type="EMBL" id="QZWB01000015">
    <property type="protein sequence ID" value="RJT44435.1"/>
    <property type="molecule type" value="Genomic_DNA"/>
</dbReference>
<protein>
    <submittedName>
        <fullName evidence="6">TraI</fullName>
    </submittedName>
</protein>
<dbReference type="AlphaFoldDB" id="A0A3A5L1M7"/>
<proteinExistence type="predicted"/>
<dbReference type="Pfam" id="PF18821">
    <property type="entry name" value="LPD7"/>
    <property type="match status" value="1"/>
</dbReference>
<name>A0A3A5L1M7_9GAMM</name>
<feature type="region of interest" description="Disordered" evidence="1">
    <location>
        <begin position="547"/>
        <end position="620"/>
    </location>
</feature>
<feature type="domain" description="Large polyvalent protein-associated" evidence="3">
    <location>
        <begin position="460"/>
        <end position="547"/>
    </location>
</feature>
<dbReference type="Pfam" id="PF22287">
    <property type="entry name" value="TraI-like_C"/>
    <property type="match status" value="1"/>
</dbReference>
<evidence type="ECO:0000313" key="6">
    <source>
        <dbReference type="EMBL" id="RJT44435.1"/>
    </source>
</evidence>
<dbReference type="InterPro" id="IPR049751">
    <property type="entry name" value="TraI/MobA_relaxases"/>
</dbReference>
<dbReference type="Pfam" id="PF22863">
    <property type="entry name" value="TraI_middle"/>
    <property type="match status" value="1"/>
</dbReference>
<evidence type="ECO:0000313" key="7">
    <source>
        <dbReference type="Proteomes" id="UP000270757"/>
    </source>
</evidence>
<accession>A0A3A5L1M7</accession>
<feature type="compositionally biased region" description="Basic and acidic residues" evidence="1">
    <location>
        <begin position="552"/>
        <end position="564"/>
    </location>
</feature>
<dbReference type="RefSeq" id="WP_120047453.1">
    <property type="nucleotide sequence ID" value="NZ_QZWB01000015.1"/>
</dbReference>
<evidence type="ECO:0000259" key="2">
    <source>
        <dbReference type="Pfam" id="PF03432"/>
    </source>
</evidence>
<sequence length="766" mass="86482">MIVRHIPMKVIRKSNFAGLIQYMTNEHGKQERVGEIRITNCQSNEIEWAIHEVQATQELNQRAKGDKTYHLLISFPAGEIPSADVLKDIEQRVCSSVGLGEHQRISVVHYDTDNFHIHVGINKIHPTRYTLHEPYLAYKKLGEIATLLEIEHGLQRVNHIPHKVDSENRADDMEHHSGIGSLLNWIKSECMEQLKAANNWSQFHHVLAQHGLELRVRGSGFVIVDGLGIGVKASSVSRDFSKAKLEKVFGSFENNTLTHQGSVPPLAKKGNVAKVGHNPPPRSQNRLYKLEQLETLSIEQGIHYSLKPVHMKINTTILYARYQEEQNHAKFNCASELSRARTRKNQLIESAKRGGRLKRAAIKLLRGTPVTKKALYALTSQAVQSNIEEARTKYAKERESIYLKYQRSTWADWLKLKALEGDADALNALRSREVRQNLKGNVVTGQGMQSGEPNLKIKNDNITKTGTVIYRVGTSAIRDDGELINMSRGSSEEGIATALHMAMNRYGECITVKGSDVFKEQVVNVAAQLKLNLRFDNEQLELQRQQLIKNPKPKENNHESRRQSDLNGRGANRGSNENFRSIRVINPDSRRTRRKSSSGGTPKPYLGRIGQQPPPESKNRLRDLSQLGVVQFSTRCEVLLPSHVSGHLEHQRTQSDDGLRRNVSRPGAVNFISDAADKYIAERELKRQKIADIPMHRRYNKNDEGLMQFAGIRQIDGELLALLKRDNVIVVLPIDSETAHRMKKLSVGEMVKLTARGTIASRGRTR</sequence>
<evidence type="ECO:0000256" key="1">
    <source>
        <dbReference type="SAM" id="MobiDB-lite"/>
    </source>
</evidence>
<comment type="caution">
    <text evidence="6">The sequence shown here is derived from an EMBL/GenBank/DDBJ whole genome shotgun (WGS) entry which is preliminary data.</text>
</comment>
<dbReference type="Proteomes" id="UP000270757">
    <property type="component" value="Unassembled WGS sequence"/>
</dbReference>
<dbReference type="Pfam" id="PF03432">
    <property type="entry name" value="Relaxase"/>
    <property type="match status" value="1"/>
</dbReference>
<evidence type="ECO:0000259" key="4">
    <source>
        <dbReference type="Pfam" id="PF22287"/>
    </source>
</evidence>
<dbReference type="InterPro" id="IPR054461">
    <property type="entry name" value="TraI-like_C"/>
</dbReference>
<dbReference type="InterPro" id="IPR054462">
    <property type="entry name" value="TraI_M"/>
</dbReference>
<feature type="domain" description="MobA/VirD2-like nuclease" evidence="2">
    <location>
        <begin position="22"/>
        <end position="154"/>
    </location>
</feature>
<dbReference type="InterPro" id="IPR040677">
    <property type="entry name" value="LPD7"/>
</dbReference>
<feature type="domain" description="TraI-like middle" evidence="5">
    <location>
        <begin position="167"/>
        <end position="254"/>
    </location>
</feature>
<dbReference type="InterPro" id="IPR005094">
    <property type="entry name" value="Endonuclease_MobA/VirD2"/>
</dbReference>
<organism evidence="6 7">
    <name type="scientific">Legionella taurinensis</name>
    <dbReference type="NCBI Taxonomy" id="70611"/>
    <lineage>
        <taxon>Bacteria</taxon>
        <taxon>Pseudomonadati</taxon>
        <taxon>Pseudomonadota</taxon>
        <taxon>Gammaproteobacteria</taxon>
        <taxon>Legionellales</taxon>
        <taxon>Legionellaceae</taxon>
        <taxon>Legionella</taxon>
    </lineage>
</organism>